<dbReference type="CDD" id="cd06261">
    <property type="entry name" value="TM_PBP2"/>
    <property type="match status" value="1"/>
</dbReference>
<evidence type="ECO:0000256" key="5">
    <source>
        <dbReference type="ARBA" id="ARBA00022989"/>
    </source>
</evidence>
<feature type="transmembrane region" description="Helical" evidence="7">
    <location>
        <begin position="126"/>
        <end position="147"/>
    </location>
</feature>
<feature type="transmembrane region" description="Helical" evidence="7">
    <location>
        <begin position="30"/>
        <end position="51"/>
    </location>
</feature>
<dbReference type="InterPro" id="IPR045621">
    <property type="entry name" value="BPD_transp_1_N"/>
</dbReference>
<name>A0ABU4HX54_9ACTN</name>
<reference evidence="10" key="1">
    <citation type="submission" date="2023-07" db="EMBL/GenBank/DDBJ databases">
        <title>Conexibacter stalactiti sp. nov., isolated from stalactites in a lava cave and emended description of the genus Conexibacter.</title>
        <authorList>
            <person name="Lee S.D."/>
        </authorList>
    </citation>
    <scope>NUCLEOTIDE SEQUENCE [LARGE SCALE GENOMIC DNA]</scope>
    <source>
        <strain evidence="10">KCTC 39840</strain>
    </source>
</reference>
<keyword evidence="4 7" id="KW-0812">Transmembrane</keyword>
<proteinExistence type="inferred from homology"/>
<evidence type="ECO:0000256" key="1">
    <source>
        <dbReference type="ARBA" id="ARBA00004651"/>
    </source>
</evidence>
<evidence type="ECO:0000259" key="8">
    <source>
        <dbReference type="PROSITE" id="PS50928"/>
    </source>
</evidence>
<evidence type="ECO:0000256" key="4">
    <source>
        <dbReference type="ARBA" id="ARBA00022692"/>
    </source>
</evidence>
<comment type="similarity">
    <text evidence="7">Belongs to the binding-protein-dependent transport system permease family.</text>
</comment>
<evidence type="ECO:0000256" key="2">
    <source>
        <dbReference type="ARBA" id="ARBA00022448"/>
    </source>
</evidence>
<comment type="caution">
    <text evidence="9">The sequence shown here is derived from an EMBL/GenBank/DDBJ whole genome shotgun (WGS) entry which is preliminary data.</text>
</comment>
<keyword evidence="3" id="KW-1003">Cell membrane</keyword>
<dbReference type="PANTHER" id="PTHR43163">
    <property type="entry name" value="DIPEPTIDE TRANSPORT SYSTEM PERMEASE PROTEIN DPPB-RELATED"/>
    <property type="match status" value="1"/>
</dbReference>
<evidence type="ECO:0000256" key="7">
    <source>
        <dbReference type="RuleBase" id="RU363032"/>
    </source>
</evidence>
<comment type="subcellular location">
    <subcellularLocation>
        <location evidence="1 7">Cell membrane</location>
        <topology evidence="1 7">Multi-pass membrane protein</topology>
    </subcellularLocation>
</comment>
<keyword evidence="6 7" id="KW-0472">Membrane</keyword>
<feature type="transmembrane region" description="Helical" evidence="7">
    <location>
        <begin position="159"/>
        <end position="181"/>
    </location>
</feature>
<gene>
    <name evidence="9" type="ORF">R7226_25800</name>
</gene>
<dbReference type="Pfam" id="PF19300">
    <property type="entry name" value="BPD_transp_1_N"/>
    <property type="match status" value="1"/>
</dbReference>
<dbReference type="EMBL" id="JAWSTH010000103">
    <property type="protein sequence ID" value="MDW5597793.1"/>
    <property type="molecule type" value="Genomic_DNA"/>
</dbReference>
<dbReference type="Gene3D" id="1.10.3720.10">
    <property type="entry name" value="MetI-like"/>
    <property type="match status" value="1"/>
</dbReference>
<evidence type="ECO:0000313" key="10">
    <source>
        <dbReference type="Proteomes" id="UP001284601"/>
    </source>
</evidence>
<organism evidence="9 10">
    <name type="scientific">Conexibacter stalactiti</name>
    <dbReference type="NCBI Taxonomy" id="1940611"/>
    <lineage>
        <taxon>Bacteria</taxon>
        <taxon>Bacillati</taxon>
        <taxon>Actinomycetota</taxon>
        <taxon>Thermoleophilia</taxon>
        <taxon>Solirubrobacterales</taxon>
        <taxon>Conexibacteraceae</taxon>
        <taxon>Conexibacter</taxon>
    </lineage>
</organism>
<dbReference type="PROSITE" id="PS50928">
    <property type="entry name" value="ABC_TM1"/>
    <property type="match status" value="1"/>
</dbReference>
<dbReference type="InterPro" id="IPR035906">
    <property type="entry name" value="MetI-like_sf"/>
</dbReference>
<dbReference type="RefSeq" id="WP_318600264.1">
    <property type="nucleotide sequence ID" value="NZ_JAWSTH010000103.1"/>
</dbReference>
<dbReference type="SUPFAM" id="SSF161098">
    <property type="entry name" value="MetI-like"/>
    <property type="match status" value="1"/>
</dbReference>
<protein>
    <submittedName>
        <fullName evidence="9">ABC transporter permease</fullName>
    </submittedName>
</protein>
<feature type="domain" description="ABC transmembrane type-1" evidence="8">
    <location>
        <begin position="120"/>
        <end position="350"/>
    </location>
</feature>
<feature type="transmembrane region" description="Helical" evidence="7">
    <location>
        <begin position="285"/>
        <end position="307"/>
    </location>
</feature>
<keyword evidence="2 7" id="KW-0813">Transport</keyword>
<feature type="transmembrane region" description="Helical" evidence="7">
    <location>
        <begin position="223"/>
        <end position="242"/>
    </location>
</feature>
<dbReference type="PANTHER" id="PTHR43163:SF6">
    <property type="entry name" value="DIPEPTIDE TRANSPORT SYSTEM PERMEASE PROTEIN DPPB-RELATED"/>
    <property type="match status" value="1"/>
</dbReference>
<accession>A0ABU4HX54</accession>
<dbReference type="Proteomes" id="UP001284601">
    <property type="component" value="Unassembled WGS sequence"/>
</dbReference>
<keyword evidence="5 7" id="KW-1133">Transmembrane helix</keyword>
<dbReference type="Pfam" id="PF00528">
    <property type="entry name" value="BPD_transp_1"/>
    <property type="match status" value="1"/>
</dbReference>
<evidence type="ECO:0000256" key="3">
    <source>
        <dbReference type="ARBA" id="ARBA00022475"/>
    </source>
</evidence>
<sequence length="360" mass="38944">MAATDTSAVPAAPVRARRQSRSHRPLVRFLLRRLGALVLLLIGITLISFLLTQAVPGDAAIANLGQHPTEESIRAFNEKYGLDDPLPVQYVTYLGNLVQGDLGVSQQTHQPVVDDLSVSIPATAELAIFAIVFSTIFGVAFGVLAALRRDTAVDHGLRVFTLAGISVPMFWLGLLGLYLFFFKWGLLPGGGRLDPTTTPPTDVTGLNTVDALLDGNFATFWDAFKHLILPGAVLVLYSVSLISRYTRSAVLEVLHADYVRAARAKGLSEYTVVTRYILRAALPSIVTVMGLVFANVLAGAVLVENIFNWPGIGQYAYRSAVSLDLPAIMGVSIFIALVYVIVNLIVDLLYAVIDPRVRLS</sequence>
<dbReference type="InterPro" id="IPR000515">
    <property type="entry name" value="MetI-like"/>
</dbReference>
<feature type="transmembrane region" description="Helical" evidence="7">
    <location>
        <begin position="327"/>
        <end position="353"/>
    </location>
</feature>
<keyword evidence="10" id="KW-1185">Reference proteome</keyword>
<evidence type="ECO:0000256" key="6">
    <source>
        <dbReference type="ARBA" id="ARBA00023136"/>
    </source>
</evidence>
<evidence type="ECO:0000313" key="9">
    <source>
        <dbReference type="EMBL" id="MDW5597793.1"/>
    </source>
</evidence>